<comment type="caution">
    <text evidence="1">The sequence shown here is derived from an EMBL/GenBank/DDBJ whole genome shotgun (WGS) entry which is preliminary data.</text>
</comment>
<reference evidence="1 2" key="1">
    <citation type="submission" date="2016-03" db="EMBL/GenBank/DDBJ databases">
        <title>EvidentialGene: Evidence-directed Construction of Genes on Genomes.</title>
        <authorList>
            <person name="Gilbert D.G."/>
            <person name="Choi J.-H."/>
            <person name="Mockaitis K."/>
            <person name="Colbourne J."/>
            <person name="Pfrender M."/>
        </authorList>
    </citation>
    <scope>NUCLEOTIDE SEQUENCE [LARGE SCALE GENOMIC DNA]</scope>
    <source>
        <strain evidence="1 2">Xinb3</strain>
        <tissue evidence="1">Complete organism</tissue>
    </source>
</reference>
<dbReference type="EMBL" id="LRGB01019029">
    <property type="protein sequence ID" value="KZR97985.1"/>
    <property type="molecule type" value="Genomic_DNA"/>
</dbReference>
<organism evidence="1 2">
    <name type="scientific">Daphnia magna</name>
    <dbReference type="NCBI Taxonomy" id="35525"/>
    <lineage>
        <taxon>Eukaryota</taxon>
        <taxon>Metazoa</taxon>
        <taxon>Ecdysozoa</taxon>
        <taxon>Arthropoda</taxon>
        <taxon>Crustacea</taxon>
        <taxon>Branchiopoda</taxon>
        <taxon>Diplostraca</taxon>
        <taxon>Cladocera</taxon>
        <taxon>Anomopoda</taxon>
        <taxon>Daphniidae</taxon>
        <taxon>Daphnia</taxon>
    </lineage>
</organism>
<protein>
    <submittedName>
        <fullName evidence="1">Putative Zinc finger MYM-type protein</fullName>
    </submittedName>
</protein>
<dbReference type="AlphaFoldDB" id="A0A164FNV4"/>
<dbReference type="PANTHER" id="PTHR45749:SF23">
    <property type="entry name" value="ZINC FINGER MYM-TYPE PROTEIN 1-LIKE"/>
    <property type="match status" value="1"/>
</dbReference>
<sequence>MVAELKQAKYYSTILDSTPDISHVDQLTFVIRYVLEDGTPVERFFGFFPISGHTATEMETFLLEQLEKHDIKIEDCRGHPMITQVICLVRHSLNLIGSSAAEACSASLDFFGLLVFFVQSDAGCIALKEGYKAFQAALNEIAADRCQPPSARNEASGLASKFDQLEIGVLTVVWSVVMERFNKTNKLLQTVNIDLGTLVDLYTSLTNFVQEVRSNFTKYETEAKLMSTEVYEADKRRKRTRKRHHDEIESSVDTEFTGQSKMRANINEILDQLISESNRRKESYTAILSKFAFISGLSKFNTEELTAAAENFMTRFPNDVDSSLVSECLHFRSFIPIIAKGRSEKMHAASEEITAFEILQFIQTRKLKSVFPNIAVGVRMFLSTAAANVSGERSFNVLKRVKNVFRSTMLQARLSSLSLLQIENSIFQKINSDQIIDQFCSAKIRRKC</sequence>
<name>A0A164FNV4_9CRUS</name>
<dbReference type="Proteomes" id="UP000076858">
    <property type="component" value="Unassembled WGS sequence"/>
</dbReference>
<keyword evidence="2" id="KW-1185">Reference proteome</keyword>
<evidence type="ECO:0000313" key="2">
    <source>
        <dbReference type="Proteomes" id="UP000076858"/>
    </source>
</evidence>
<evidence type="ECO:0000313" key="1">
    <source>
        <dbReference type="EMBL" id="KZR97985.1"/>
    </source>
</evidence>
<proteinExistence type="predicted"/>
<accession>A0A164FNV4</accession>
<dbReference type="OrthoDB" id="6366287at2759"/>
<dbReference type="PANTHER" id="PTHR45749">
    <property type="match status" value="1"/>
</dbReference>
<gene>
    <name evidence="1" type="ORF">APZ42_006830</name>
</gene>
<dbReference type="STRING" id="35525.A0A164FNV4"/>